<feature type="compositionally biased region" description="Acidic residues" evidence="1">
    <location>
        <begin position="334"/>
        <end position="344"/>
    </location>
</feature>
<dbReference type="GO" id="GO:0006281">
    <property type="term" value="P:DNA repair"/>
    <property type="evidence" value="ECO:0007669"/>
    <property type="project" value="TreeGrafter"/>
</dbReference>
<dbReference type="Proteomes" id="UP000215305">
    <property type="component" value="Unassembled WGS sequence"/>
</dbReference>
<evidence type="ECO:0000313" key="4">
    <source>
        <dbReference type="Proteomes" id="UP000215305"/>
    </source>
</evidence>
<feature type="region of interest" description="Disordered" evidence="1">
    <location>
        <begin position="1"/>
        <end position="61"/>
    </location>
</feature>
<dbReference type="GeneID" id="38130603"/>
<protein>
    <recommendedName>
        <fullName evidence="2">MAGE domain-containing protein</fullName>
    </recommendedName>
</protein>
<dbReference type="InterPro" id="IPR041898">
    <property type="entry name" value="MAGE_WH1"/>
</dbReference>
<evidence type="ECO:0000313" key="3">
    <source>
        <dbReference type="EMBL" id="RHZ61951.1"/>
    </source>
</evidence>
<dbReference type="OrthoDB" id="205198at2759"/>
<evidence type="ECO:0000256" key="1">
    <source>
        <dbReference type="SAM" id="MobiDB-lite"/>
    </source>
</evidence>
<name>A0A397HFM2_ASPTH</name>
<dbReference type="InterPro" id="IPR037445">
    <property type="entry name" value="MAGE"/>
</dbReference>
<evidence type="ECO:0000259" key="2">
    <source>
        <dbReference type="SMART" id="SM01373"/>
    </source>
</evidence>
<gene>
    <name evidence="3" type="ORF">CDV56_108629</name>
</gene>
<reference evidence="3" key="1">
    <citation type="submission" date="2018-08" db="EMBL/GenBank/DDBJ databases">
        <title>Draft genome sequence of azole-resistant Aspergillus thermomutatus (Neosartorya pseudofischeri) strain HMR AF 39, isolated from a human nasal aspirate.</title>
        <authorList>
            <person name="Parent-Michaud M."/>
            <person name="Dufresne P.J."/>
            <person name="Fournier E."/>
            <person name="Martineau C."/>
            <person name="Moreira S."/>
            <person name="Perkins V."/>
            <person name="De Repentigny L."/>
            <person name="Dufresne S.F."/>
        </authorList>
    </citation>
    <scope>NUCLEOTIDE SEQUENCE [LARGE SCALE GENOMIC DNA]</scope>
    <source>
        <strain evidence="3">HMR AF 39</strain>
    </source>
</reference>
<dbReference type="PANTHER" id="PTHR11736:SF14">
    <property type="entry name" value="NSE3 HOMOLOG, SMC5-SMC6 COMPLEX COMPONENT"/>
    <property type="match status" value="1"/>
</dbReference>
<proteinExistence type="predicted"/>
<feature type="region of interest" description="Disordered" evidence="1">
    <location>
        <begin position="294"/>
        <end position="344"/>
    </location>
</feature>
<dbReference type="InterPro" id="IPR041899">
    <property type="entry name" value="MAGE_WH2"/>
</dbReference>
<feature type="domain" description="MAGE" evidence="2">
    <location>
        <begin position="68"/>
        <end position="260"/>
    </location>
</feature>
<dbReference type="EMBL" id="NKHU02000041">
    <property type="protein sequence ID" value="RHZ61951.1"/>
    <property type="molecule type" value="Genomic_DNA"/>
</dbReference>
<dbReference type="PANTHER" id="PTHR11736">
    <property type="entry name" value="MELANOMA-ASSOCIATED ANTIGEN MAGE ANTIGEN"/>
    <property type="match status" value="1"/>
</dbReference>
<dbReference type="Gene3D" id="1.10.10.1200">
    <property type="entry name" value="MAGE homology domain, winged helix WH1 motif"/>
    <property type="match status" value="1"/>
</dbReference>
<dbReference type="RefSeq" id="XP_026616573.1">
    <property type="nucleotide sequence ID" value="XM_026762248.1"/>
</dbReference>
<comment type="caution">
    <text evidence="3">The sequence shown here is derived from an EMBL/GenBank/DDBJ whole genome shotgun (WGS) entry which is preliminary data.</text>
</comment>
<dbReference type="GO" id="GO:0005634">
    <property type="term" value="C:nucleus"/>
    <property type="evidence" value="ECO:0007669"/>
    <property type="project" value="TreeGrafter"/>
</dbReference>
<sequence>MPLVRKRRAEQQLESASEDEMSTPVAGPVPTDNARRRLRRTPDSESDDDDGPRDARAPSSMDVMVKKLVRLALASELSRQPIRRTDISTKVLGEQGSRQFKMVFEMAQKTLRETFGMQLAELPGKEKVTIQQRRAAQKVDRPSSTNKSWILTSTLPLAYRSPEILPPTKAPLEGTYTGLYSFIIAVILLNGGSLPEQKLERYLKRTNADTYTPIDRTDRFLQRLCKEGYLIRNREMDGGEEIIEYMVGPRGKVEIGVQGVAGLVREVYGRQGAVEGDNPTPAERAQMEEFESRLARSLGIRRPGARMADNRDENGDDEDGEASGRSRRRRGAGSDDEANDDSDD</sequence>
<dbReference type="AlphaFoldDB" id="A0A397HFM2"/>
<accession>A0A397HFM2</accession>
<dbReference type="Pfam" id="PF01454">
    <property type="entry name" value="MAGE"/>
    <property type="match status" value="1"/>
</dbReference>
<dbReference type="Gene3D" id="1.10.10.1210">
    <property type="entry name" value="MAGE homology domain, winged helix WH2 motif"/>
    <property type="match status" value="1"/>
</dbReference>
<dbReference type="SMART" id="SM01373">
    <property type="entry name" value="MAGE"/>
    <property type="match status" value="1"/>
</dbReference>
<dbReference type="STRING" id="41047.A0A397HFM2"/>
<dbReference type="InterPro" id="IPR002190">
    <property type="entry name" value="MHD_dom"/>
</dbReference>
<organism evidence="3 4">
    <name type="scientific">Aspergillus thermomutatus</name>
    <name type="common">Neosartorya pseudofischeri</name>
    <dbReference type="NCBI Taxonomy" id="41047"/>
    <lineage>
        <taxon>Eukaryota</taxon>
        <taxon>Fungi</taxon>
        <taxon>Dikarya</taxon>
        <taxon>Ascomycota</taxon>
        <taxon>Pezizomycotina</taxon>
        <taxon>Eurotiomycetes</taxon>
        <taxon>Eurotiomycetidae</taxon>
        <taxon>Eurotiales</taxon>
        <taxon>Aspergillaceae</taxon>
        <taxon>Aspergillus</taxon>
        <taxon>Aspergillus subgen. Fumigati</taxon>
    </lineage>
</organism>
<dbReference type="VEuPathDB" id="FungiDB:CDV56_108629"/>
<keyword evidence="4" id="KW-1185">Reference proteome</keyword>